<feature type="domain" description="DUS-like FMN-binding" evidence="15">
    <location>
        <begin position="17"/>
        <end position="309"/>
    </location>
</feature>
<dbReference type="PANTHER" id="PTHR45846">
    <property type="entry name" value="TRNA-DIHYDROURIDINE(47) SYNTHASE [NAD(P)(+)]-LIKE"/>
    <property type="match status" value="1"/>
</dbReference>
<dbReference type="Proteomes" id="UP000190837">
    <property type="component" value="Unassembled WGS sequence"/>
</dbReference>
<feature type="active site" description="Proton donor" evidence="13">
    <location>
        <position position="104"/>
    </location>
</feature>
<dbReference type="InterPro" id="IPR018517">
    <property type="entry name" value="tRNA_hU_synthase_CS"/>
</dbReference>
<organism evidence="16 17">
    <name type="scientific">Cardiobacterium hominis</name>
    <dbReference type="NCBI Taxonomy" id="2718"/>
    <lineage>
        <taxon>Bacteria</taxon>
        <taxon>Pseudomonadati</taxon>
        <taxon>Pseudomonadota</taxon>
        <taxon>Gammaproteobacteria</taxon>
        <taxon>Cardiobacteriales</taxon>
        <taxon>Cardiobacteriaceae</taxon>
        <taxon>Cardiobacterium</taxon>
    </lineage>
</organism>
<dbReference type="GO" id="GO:0000049">
    <property type="term" value="F:tRNA binding"/>
    <property type="evidence" value="ECO:0007669"/>
    <property type="project" value="UniProtKB-KW"/>
</dbReference>
<evidence type="ECO:0000256" key="10">
    <source>
        <dbReference type="ARBA" id="ARBA00048205"/>
    </source>
</evidence>
<evidence type="ECO:0000256" key="8">
    <source>
        <dbReference type="ARBA" id="ARBA00022884"/>
    </source>
</evidence>
<dbReference type="Pfam" id="PF01207">
    <property type="entry name" value="Dus"/>
    <property type="match status" value="1"/>
</dbReference>
<feature type="binding site" evidence="14">
    <location>
        <position position="74"/>
    </location>
    <ligand>
        <name>FMN</name>
        <dbReference type="ChEBI" id="CHEBI:58210"/>
    </ligand>
</feature>
<evidence type="ECO:0000256" key="14">
    <source>
        <dbReference type="PIRSR" id="PIRSR006621-2"/>
    </source>
</evidence>
<comment type="similarity">
    <text evidence="12">Belongs to the dus family.</text>
</comment>
<dbReference type="PIRSF" id="PIRSF006621">
    <property type="entry name" value="Dus"/>
    <property type="match status" value="1"/>
</dbReference>
<evidence type="ECO:0000313" key="17">
    <source>
        <dbReference type="Proteomes" id="UP000190837"/>
    </source>
</evidence>
<dbReference type="EMBL" id="FKLO01000082">
    <property type="protein sequence ID" value="SAM72225.1"/>
    <property type="molecule type" value="Genomic_DNA"/>
</dbReference>
<dbReference type="RefSeq" id="WP_079542228.1">
    <property type="nucleotide sequence ID" value="NZ_CP171111.1"/>
</dbReference>
<evidence type="ECO:0000256" key="5">
    <source>
        <dbReference type="ARBA" id="ARBA00022643"/>
    </source>
</evidence>
<dbReference type="NCBIfam" id="TIGR00737">
    <property type="entry name" value="nifR3_yhdG"/>
    <property type="match status" value="1"/>
</dbReference>
<keyword evidence="3" id="KW-0820">tRNA-binding</keyword>
<protein>
    <recommendedName>
        <fullName evidence="12">tRNA-dihydrouridine synthase</fullName>
        <ecNumber evidence="12">1.3.1.-</ecNumber>
    </recommendedName>
</protein>
<evidence type="ECO:0000256" key="13">
    <source>
        <dbReference type="PIRSR" id="PIRSR006621-1"/>
    </source>
</evidence>
<comment type="catalytic activity">
    <reaction evidence="11">
        <text>a 5,6-dihydrouridine in tRNA + NAD(+) = a uridine in tRNA + NADH + H(+)</text>
        <dbReference type="Rhea" id="RHEA:54452"/>
        <dbReference type="Rhea" id="RHEA-COMP:13339"/>
        <dbReference type="Rhea" id="RHEA-COMP:13887"/>
        <dbReference type="ChEBI" id="CHEBI:15378"/>
        <dbReference type="ChEBI" id="CHEBI:57540"/>
        <dbReference type="ChEBI" id="CHEBI:57945"/>
        <dbReference type="ChEBI" id="CHEBI:65315"/>
        <dbReference type="ChEBI" id="CHEBI:74443"/>
    </reaction>
</comment>
<dbReference type="Gene3D" id="3.20.20.70">
    <property type="entry name" value="Aldolase class I"/>
    <property type="match status" value="1"/>
</dbReference>
<feature type="binding site" evidence="14">
    <location>
        <begin position="228"/>
        <end position="229"/>
    </location>
    <ligand>
        <name>FMN</name>
        <dbReference type="ChEBI" id="CHEBI:58210"/>
    </ligand>
</feature>
<dbReference type="EC" id="1.3.1.-" evidence="12"/>
<dbReference type="PANTHER" id="PTHR45846:SF1">
    <property type="entry name" value="TRNA-DIHYDROURIDINE(47) SYNTHASE [NAD(P)(+)]-LIKE"/>
    <property type="match status" value="1"/>
</dbReference>
<proteinExistence type="inferred from homology"/>
<keyword evidence="8" id="KW-0694">RNA-binding</keyword>
<dbReference type="InterPro" id="IPR004652">
    <property type="entry name" value="DusB-like"/>
</dbReference>
<evidence type="ECO:0000256" key="12">
    <source>
        <dbReference type="PIRNR" id="PIRNR006621"/>
    </source>
</evidence>
<comment type="cofactor">
    <cofactor evidence="1 12 14">
        <name>FMN</name>
        <dbReference type="ChEBI" id="CHEBI:58210"/>
    </cofactor>
</comment>
<dbReference type="InterPro" id="IPR013785">
    <property type="entry name" value="Aldolase_TIM"/>
</dbReference>
<dbReference type="Gene3D" id="1.10.1200.80">
    <property type="entry name" value="Putative flavin oxidoreducatase, domain 2"/>
    <property type="match status" value="1"/>
</dbReference>
<evidence type="ECO:0000256" key="4">
    <source>
        <dbReference type="ARBA" id="ARBA00022630"/>
    </source>
</evidence>
<dbReference type="InterPro" id="IPR001269">
    <property type="entry name" value="DUS_fam"/>
</dbReference>
<dbReference type="GO" id="GO:0050660">
    <property type="term" value="F:flavin adenine dinucleotide binding"/>
    <property type="evidence" value="ECO:0007669"/>
    <property type="project" value="InterPro"/>
</dbReference>
<evidence type="ECO:0000256" key="2">
    <source>
        <dbReference type="ARBA" id="ARBA00002790"/>
    </source>
</evidence>
<evidence type="ECO:0000256" key="1">
    <source>
        <dbReference type="ARBA" id="ARBA00001917"/>
    </source>
</evidence>
<dbReference type="PROSITE" id="PS01136">
    <property type="entry name" value="UPF0034"/>
    <property type="match status" value="1"/>
</dbReference>
<dbReference type="SUPFAM" id="SSF51395">
    <property type="entry name" value="FMN-linked oxidoreductases"/>
    <property type="match status" value="1"/>
</dbReference>
<feature type="binding site" evidence="14">
    <location>
        <position position="173"/>
    </location>
    <ligand>
        <name>FMN</name>
        <dbReference type="ChEBI" id="CHEBI:58210"/>
    </ligand>
</feature>
<keyword evidence="9 12" id="KW-0560">Oxidoreductase</keyword>
<feature type="binding site" evidence="14">
    <location>
        <position position="143"/>
    </location>
    <ligand>
        <name>FMN</name>
        <dbReference type="ChEBI" id="CHEBI:58210"/>
    </ligand>
</feature>
<evidence type="ECO:0000256" key="6">
    <source>
        <dbReference type="ARBA" id="ARBA00022694"/>
    </source>
</evidence>
<dbReference type="InterPro" id="IPR035587">
    <property type="entry name" value="DUS-like_FMN-bd"/>
</dbReference>
<evidence type="ECO:0000313" key="16">
    <source>
        <dbReference type="EMBL" id="SAM72225.1"/>
    </source>
</evidence>
<evidence type="ECO:0000256" key="7">
    <source>
        <dbReference type="ARBA" id="ARBA00022857"/>
    </source>
</evidence>
<dbReference type="AlphaFoldDB" id="A0A1C3H7F9"/>
<gene>
    <name evidence="16" type="ORF">CHUV0807_2436</name>
</gene>
<dbReference type="GO" id="GO:0017150">
    <property type="term" value="F:tRNA dihydrouridine synthase activity"/>
    <property type="evidence" value="ECO:0007669"/>
    <property type="project" value="InterPro"/>
</dbReference>
<comment type="function">
    <text evidence="2 12">Catalyzes the synthesis of 5,6-dihydrouridine (D), a modified base found in the D-loop of most tRNAs, via the reduction of the C5-C6 double bond in target uridines.</text>
</comment>
<keyword evidence="6 12" id="KW-0819">tRNA processing</keyword>
<keyword evidence="14" id="KW-0547">Nucleotide-binding</keyword>
<accession>A0A1C3H7F9</accession>
<evidence type="ECO:0000256" key="3">
    <source>
        <dbReference type="ARBA" id="ARBA00022555"/>
    </source>
</evidence>
<keyword evidence="7" id="KW-0521">NADP</keyword>
<reference evidence="17" key="1">
    <citation type="submission" date="2016-04" db="EMBL/GenBank/DDBJ databases">
        <authorList>
            <person name="Tagini F."/>
        </authorList>
    </citation>
    <scope>NUCLEOTIDE SEQUENCE [LARGE SCALE GENOMIC DNA]</scope>
    <source>
        <strain evidence="17">CHUV0807</strain>
    </source>
</reference>
<keyword evidence="5 12" id="KW-0288">FMN</keyword>
<name>A0A1C3H7F9_9GAMM</name>
<dbReference type="CDD" id="cd02801">
    <property type="entry name" value="DUS_like_FMN"/>
    <property type="match status" value="1"/>
</dbReference>
<feature type="binding site" evidence="14">
    <location>
        <begin position="19"/>
        <end position="21"/>
    </location>
    <ligand>
        <name>FMN</name>
        <dbReference type="ChEBI" id="CHEBI:58210"/>
    </ligand>
</feature>
<keyword evidence="4 12" id="KW-0285">Flavoprotein</keyword>
<comment type="catalytic activity">
    <reaction evidence="10">
        <text>a 5,6-dihydrouridine in tRNA + NADP(+) = a uridine in tRNA + NADPH + H(+)</text>
        <dbReference type="Rhea" id="RHEA:23624"/>
        <dbReference type="Rhea" id="RHEA-COMP:13339"/>
        <dbReference type="Rhea" id="RHEA-COMP:13887"/>
        <dbReference type="ChEBI" id="CHEBI:15378"/>
        <dbReference type="ChEBI" id="CHEBI:57783"/>
        <dbReference type="ChEBI" id="CHEBI:58349"/>
        <dbReference type="ChEBI" id="CHEBI:65315"/>
        <dbReference type="ChEBI" id="CHEBI:74443"/>
    </reaction>
</comment>
<evidence type="ECO:0000256" key="11">
    <source>
        <dbReference type="ARBA" id="ARBA00048802"/>
    </source>
</evidence>
<evidence type="ECO:0000259" key="15">
    <source>
        <dbReference type="Pfam" id="PF01207"/>
    </source>
</evidence>
<dbReference type="InterPro" id="IPR024036">
    <property type="entry name" value="tRNA-dHydroUridine_Synthase_C"/>
</dbReference>
<evidence type="ECO:0000256" key="9">
    <source>
        <dbReference type="ARBA" id="ARBA00023002"/>
    </source>
</evidence>
<sequence>MPFNLGSYHYPQPVIVLAPMAGVSDLPFRRLCQQNGADYSTAEMISAKPELLHTAYSAARLQFDLDPRYPKIVQLVGGDAALLAEAALLMQAKGADIIDLNMGCPAKTVAKQQAGSALLADLRQVEKILAAVVRAVNIPVTLKTRLGYHDGQPVITEVARIAEACGIAALAIHGRSRAQRYQGEADYATIAAAKAKTRLPVIANGDIKSAEQAKTLLDRYGFDGIMIGRAALGDPWLFARCQALINGRDIPAAAKNTQIRAHLRDLHQHYGAQATAIARKHLHAYLRPHPDYPALRPAINHAAHLDAQLALIPR</sequence>